<name>A0A2T0VZ28_9RHOB</name>
<evidence type="ECO:0000313" key="3">
    <source>
        <dbReference type="Proteomes" id="UP000238007"/>
    </source>
</evidence>
<dbReference type="EMBL" id="PVTP01000005">
    <property type="protein sequence ID" value="PRY77592.1"/>
    <property type="molecule type" value="Genomic_DNA"/>
</dbReference>
<feature type="domain" description="Flagellar hook-length control protein-like C-terminal" evidence="1">
    <location>
        <begin position="305"/>
        <end position="374"/>
    </location>
</feature>
<dbReference type="AlphaFoldDB" id="A0A2T0VZ28"/>
<keyword evidence="3" id="KW-1185">Reference proteome</keyword>
<organism evidence="2 3">
    <name type="scientific">Yoonia maritima</name>
    <dbReference type="NCBI Taxonomy" id="1435347"/>
    <lineage>
        <taxon>Bacteria</taxon>
        <taxon>Pseudomonadati</taxon>
        <taxon>Pseudomonadota</taxon>
        <taxon>Alphaproteobacteria</taxon>
        <taxon>Rhodobacterales</taxon>
        <taxon>Paracoccaceae</taxon>
        <taxon>Yoonia</taxon>
    </lineage>
</organism>
<dbReference type="Gene3D" id="3.30.750.140">
    <property type="match status" value="1"/>
</dbReference>
<dbReference type="InterPro" id="IPR038610">
    <property type="entry name" value="FliK-like_C_sf"/>
</dbReference>
<dbReference type="InterPro" id="IPR021136">
    <property type="entry name" value="Flagellar_hook_control-like_C"/>
</dbReference>
<comment type="caution">
    <text evidence="2">The sequence shown here is derived from an EMBL/GenBank/DDBJ whole genome shotgun (WGS) entry which is preliminary data.</text>
</comment>
<gene>
    <name evidence="2" type="ORF">CLV80_10575</name>
</gene>
<proteinExistence type="predicted"/>
<evidence type="ECO:0000313" key="2">
    <source>
        <dbReference type="EMBL" id="PRY77592.1"/>
    </source>
</evidence>
<dbReference type="Pfam" id="PF02120">
    <property type="entry name" value="Flg_hook"/>
    <property type="match status" value="1"/>
</dbReference>
<protein>
    <submittedName>
        <fullName evidence="2">Flagellar hook-length control protein FliK</fullName>
    </submittedName>
</protein>
<keyword evidence="2" id="KW-0282">Flagellum</keyword>
<keyword evidence="2" id="KW-0969">Cilium</keyword>
<accession>A0A2T0VZ28</accession>
<dbReference type="CDD" id="cd17470">
    <property type="entry name" value="T3SS_Flik_C"/>
    <property type="match status" value="1"/>
</dbReference>
<sequence>MIPLLPTDVSTMASETVLVGEMPCVTDDAFAFADIVDELTETDIEAEEAPVFAVVDDLRLEETTDGGKVQQSESVDLIIDDAPAELPISEDAVVRHDAISIVAEHAQKQVPKDIGVSKQVVMPKTTVAQSIVEGCIPLTKSNDGAPDTQSIAVPKPSIEQEKQILIPMVPKPVARALGAERFVELVDSATGVAGQPMASRPDKKIEFAPNPDTIIRPFAHEPKPFLDIAPAISKTILLIASEVPKLEASIQVQDAESGAFWVPDKGVSQHIQPGSSPTPIANADTVRHVANQLSVAVTEHAGKPTEIALNPEELGRVRLSMSVVENAITLSISAERQETTDLMRRHIETLAQEFRDLGYSDVSFAFGQGTGPEQSANTDEDDEVDENAEAACAADSHTTQMILTRGLDIRL</sequence>
<reference evidence="2 3" key="1">
    <citation type="submission" date="2018-03" db="EMBL/GenBank/DDBJ databases">
        <title>Genomic Encyclopedia of Archaeal and Bacterial Type Strains, Phase II (KMG-II): from individual species to whole genera.</title>
        <authorList>
            <person name="Goeker M."/>
        </authorList>
    </citation>
    <scope>NUCLEOTIDE SEQUENCE [LARGE SCALE GENOMIC DNA]</scope>
    <source>
        <strain evidence="2 3">DSM 101533</strain>
    </source>
</reference>
<evidence type="ECO:0000259" key="1">
    <source>
        <dbReference type="Pfam" id="PF02120"/>
    </source>
</evidence>
<keyword evidence="2" id="KW-0966">Cell projection</keyword>
<dbReference type="RefSeq" id="WP_106357105.1">
    <property type="nucleotide sequence ID" value="NZ_PVTP01000005.1"/>
</dbReference>
<dbReference type="OrthoDB" id="7203912at2"/>
<dbReference type="Proteomes" id="UP000238007">
    <property type="component" value="Unassembled WGS sequence"/>
</dbReference>